<keyword evidence="6" id="KW-0695">RNA-directed DNA polymerase</keyword>
<dbReference type="InterPro" id="IPR041373">
    <property type="entry name" value="RT_RNaseH"/>
</dbReference>
<accession>A0A6P4D0K6</accession>
<organism evidence="9 10">
    <name type="scientific">Arachis duranensis</name>
    <name type="common">Wild peanut</name>
    <dbReference type="NCBI Taxonomy" id="130453"/>
    <lineage>
        <taxon>Eukaryota</taxon>
        <taxon>Viridiplantae</taxon>
        <taxon>Streptophyta</taxon>
        <taxon>Embryophyta</taxon>
        <taxon>Tracheophyta</taxon>
        <taxon>Spermatophyta</taxon>
        <taxon>Magnoliopsida</taxon>
        <taxon>eudicotyledons</taxon>
        <taxon>Gunneridae</taxon>
        <taxon>Pentapetalae</taxon>
        <taxon>rosids</taxon>
        <taxon>fabids</taxon>
        <taxon>Fabales</taxon>
        <taxon>Fabaceae</taxon>
        <taxon>Papilionoideae</taxon>
        <taxon>50 kb inversion clade</taxon>
        <taxon>dalbergioids sensu lato</taxon>
        <taxon>Dalbergieae</taxon>
        <taxon>Pterocarpus clade</taxon>
        <taxon>Arachis</taxon>
    </lineage>
</organism>
<dbReference type="GO" id="GO:0003964">
    <property type="term" value="F:RNA-directed DNA polymerase activity"/>
    <property type="evidence" value="ECO:0007669"/>
    <property type="project" value="UniProtKB-KW"/>
</dbReference>
<keyword evidence="1" id="KW-0808">Transferase</keyword>
<evidence type="ECO:0000313" key="10">
    <source>
        <dbReference type="RefSeq" id="XP_015960402.1"/>
    </source>
</evidence>
<evidence type="ECO:0000256" key="7">
    <source>
        <dbReference type="SAM" id="MobiDB-lite"/>
    </source>
</evidence>
<keyword evidence="2" id="KW-0548">Nucleotidyltransferase</keyword>
<evidence type="ECO:0000256" key="4">
    <source>
        <dbReference type="ARBA" id="ARBA00022759"/>
    </source>
</evidence>
<evidence type="ECO:0000313" key="9">
    <source>
        <dbReference type="Proteomes" id="UP000515211"/>
    </source>
</evidence>
<dbReference type="Pfam" id="PF17917">
    <property type="entry name" value="RT_RNaseH"/>
    <property type="match status" value="1"/>
</dbReference>
<dbReference type="GO" id="GO:0016787">
    <property type="term" value="F:hydrolase activity"/>
    <property type="evidence" value="ECO:0007669"/>
    <property type="project" value="UniProtKB-KW"/>
</dbReference>
<keyword evidence="5" id="KW-0378">Hydrolase</keyword>
<keyword evidence="3" id="KW-0540">Nuclease</keyword>
<protein>
    <submittedName>
        <fullName evidence="10">Uncharacterized protein LOC107484303</fullName>
    </submittedName>
</protein>
<reference evidence="10" key="2">
    <citation type="submission" date="2025-08" db="UniProtKB">
        <authorList>
            <consortium name="RefSeq"/>
        </authorList>
    </citation>
    <scope>IDENTIFICATION</scope>
    <source>
        <tissue evidence="10">Whole plant</tissue>
    </source>
</reference>
<evidence type="ECO:0000256" key="6">
    <source>
        <dbReference type="ARBA" id="ARBA00022918"/>
    </source>
</evidence>
<evidence type="ECO:0000256" key="5">
    <source>
        <dbReference type="ARBA" id="ARBA00022801"/>
    </source>
</evidence>
<dbReference type="RefSeq" id="XP_015960402.1">
    <property type="nucleotide sequence ID" value="XM_016104916.1"/>
</dbReference>
<gene>
    <name evidence="10" type="primary">LOC107484303</name>
</gene>
<keyword evidence="4" id="KW-0255">Endonuclease</keyword>
<feature type="domain" description="Reverse transcriptase RNase H-like" evidence="8">
    <location>
        <begin position="61"/>
        <end position="118"/>
    </location>
</feature>
<dbReference type="AlphaFoldDB" id="A0A6P4D0K6"/>
<sequence length="119" mass="13596">MDMEVLHSTPTETLGSHSLSFSILSPEEHGIADRDDTVSPEVTHEQETYGKPKEPTSQKIESRVVAYASRQLKTHEANYPIHDLELAAIVFALKTWRHHLYGVGFQVFSDHKNLKYMFD</sequence>
<keyword evidence="9" id="KW-1185">Reference proteome</keyword>
<name>A0A6P4D0K6_ARADU</name>
<dbReference type="GO" id="GO:0004519">
    <property type="term" value="F:endonuclease activity"/>
    <property type="evidence" value="ECO:0007669"/>
    <property type="project" value="UniProtKB-KW"/>
</dbReference>
<evidence type="ECO:0000256" key="2">
    <source>
        <dbReference type="ARBA" id="ARBA00022695"/>
    </source>
</evidence>
<evidence type="ECO:0000256" key="3">
    <source>
        <dbReference type="ARBA" id="ARBA00022722"/>
    </source>
</evidence>
<dbReference type="KEGG" id="adu:107484303"/>
<proteinExistence type="predicted"/>
<evidence type="ECO:0000259" key="8">
    <source>
        <dbReference type="Pfam" id="PF17917"/>
    </source>
</evidence>
<reference evidence="9" key="1">
    <citation type="journal article" date="2016" name="Nat. Genet.">
        <title>The genome sequences of Arachis duranensis and Arachis ipaensis, the diploid ancestors of cultivated peanut.</title>
        <authorList>
            <person name="Bertioli D.J."/>
            <person name="Cannon S.B."/>
            <person name="Froenicke L."/>
            <person name="Huang G."/>
            <person name="Farmer A.D."/>
            <person name="Cannon E.K."/>
            <person name="Liu X."/>
            <person name="Gao D."/>
            <person name="Clevenger J."/>
            <person name="Dash S."/>
            <person name="Ren L."/>
            <person name="Moretzsohn M.C."/>
            <person name="Shirasawa K."/>
            <person name="Huang W."/>
            <person name="Vidigal B."/>
            <person name="Abernathy B."/>
            <person name="Chu Y."/>
            <person name="Niederhuth C.E."/>
            <person name="Umale P."/>
            <person name="Araujo A.C."/>
            <person name="Kozik A."/>
            <person name="Kim K.D."/>
            <person name="Burow M.D."/>
            <person name="Varshney R.K."/>
            <person name="Wang X."/>
            <person name="Zhang X."/>
            <person name="Barkley N."/>
            <person name="Guimaraes P.M."/>
            <person name="Isobe S."/>
            <person name="Guo B."/>
            <person name="Liao B."/>
            <person name="Stalker H.T."/>
            <person name="Schmitz R.J."/>
            <person name="Scheffler B.E."/>
            <person name="Leal-Bertioli S.C."/>
            <person name="Xun X."/>
            <person name="Jackson S.A."/>
            <person name="Michelmore R."/>
            <person name="Ozias-Akins P."/>
        </authorList>
    </citation>
    <scope>NUCLEOTIDE SEQUENCE [LARGE SCALE GENOMIC DNA]</scope>
    <source>
        <strain evidence="9">cv. V14167</strain>
    </source>
</reference>
<feature type="region of interest" description="Disordered" evidence="7">
    <location>
        <begin position="29"/>
        <end position="60"/>
    </location>
</feature>
<dbReference type="Proteomes" id="UP000515211">
    <property type="component" value="Chromosome 4"/>
</dbReference>
<dbReference type="SUPFAM" id="SSF56672">
    <property type="entry name" value="DNA/RNA polymerases"/>
    <property type="match status" value="1"/>
</dbReference>
<dbReference type="PANTHER" id="PTHR34072">
    <property type="entry name" value="ENZYMATIC POLYPROTEIN-RELATED"/>
    <property type="match status" value="1"/>
</dbReference>
<dbReference type="GeneID" id="107484303"/>
<dbReference type="InterPro" id="IPR043502">
    <property type="entry name" value="DNA/RNA_pol_sf"/>
</dbReference>
<evidence type="ECO:0000256" key="1">
    <source>
        <dbReference type="ARBA" id="ARBA00022679"/>
    </source>
</evidence>